<keyword evidence="3" id="KW-1185">Reference proteome</keyword>
<protein>
    <submittedName>
        <fullName evidence="2">Uncharacterized protein</fullName>
    </submittedName>
</protein>
<name>A0A1R1XRK1_9FUNG</name>
<dbReference type="AlphaFoldDB" id="A0A1R1XRK1"/>
<accession>A0A1R1XRK1</accession>
<feature type="compositionally biased region" description="Polar residues" evidence="1">
    <location>
        <begin position="8"/>
        <end position="21"/>
    </location>
</feature>
<comment type="caution">
    <text evidence="2">The sequence shown here is derived from an EMBL/GenBank/DDBJ whole genome shotgun (WGS) entry which is preliminary data.</text>
</comment>
<dbReference type="Proteomes" id="UP000187283">
    <property type="component" value="Unassembled WGS sequence"/>
</dbReference>
<evidence type="ECO:0000313" key="3">
    <source>
        <dbReference type="Proteomes" id="UP000187283"/>
    </source>
</evidence>
<gene>
    <name evidence="2" type="ORF">AYI70_g6154</name>
</gene>
<feature type="region of interest" description="Disordered" evidence="1">
    <location>
        <begin position="1"/>
        <end position="87"/>
    </location>
</feature>
<sequence>MLAELGRTKSSTIKVPSSNPELAQKKSGKKSGTGSTLADDKEKIKQKSVLGSTLALDEINPTTKKNSKTKRSDSIESDEKNENRKKIKADSLEVSALKMKFMEISDVIPYKNFDKELIAQVEIFIEESKKKLKEIVNGPRSDASKTKIIEKI</sequence>
<organism evidence="2 3">
    <name type="scientific">Smittium culicis</name>
    <dbReference type="NCBI Taxonomy" id="133412"/>
    <lineage>
        <taxon>Eukaryota</taxon>
        <taxon>Fungi</taxon>
        <taxon>Fungi incertae sedis</taxon>
        <taxon>Zoopagomycota</taxon>
        <taxon>Kickxellomycotina</taxon>
        <taxon>Harpellomycetes</taxon>
        <taxon>Harpellales</taxon>
        <taxon>Legeriomycetaceae</taxon>
        <taxon>Smittium</taxon>
    </lineage>
</organism>
<reference evidence="2 3" key="1">
    <citation type="submission" date="2017-01" db="EMBL/GenBank/DDBJ databases">
        <authorList>
            <person name="Mah S.A."/>
            <person name="Swanson W.J."/>
            <person name="Moy G.W."/>
            <person name="Vacquier V.D."/>
        </authorList>
    </citation>
    <scope>NUCLEOTIDE SEQUENCE [LARGE SCALE GENOMIC DNA]</scope>
    <source>
        <strain evidence="2 3">GSMNP</strain>
    </source>
</reference>
<feature type="compositionally biased region" description="Basic and acidic residues" evidence="1">
    <location>
        <begin position="70"/>
        <end position="87"/>
    </location>
</feature>
<dbReference type="EMBL" id="LSSN01002123">
    <property type="protein sequence ID" value="OMJ17159.1"/>
    <property type="molecule type" value="Genomic_DNA"/>
</dbReference>
<evidence type="ECO:0000313" key="2">
    <source>
        <dbReference type="EMBL" id="OMJ17159.1"/>
    </source>
</evidence>
<evidence type="ECO:0000256" key="1">
    <source>
        <dbReference type="SAM" id="MobiDB-lite"/>
    </source>
</evidence>
<proteinExistence type="predicted"/>